<sequence>MSEPSIECQYFEHVPEYSIAACRECRYAVWPDQIEGHLQKQHKVSYKEAEAVGQQVRSWAGVLICKPCGYAVPPTTLSTHIKVHHLYDARHAATNLFNAPQSRNPATLLANYLCDRYQLLDPAIVKLPTPPATNLPIPELKLHRGYQCTRCSFVLRSQGKEAEISMGRHFNVHRLVPRKPGRQAKIAGIPAQDSGPMFTKVYCQRFFAAGAQSSFFTVNVPDKVQELVKSRPRGHADVFRALIDEQLTAGNDEQDARAQIYNSQVSKTEVSPWLEMTRWPRYFHGLNMADVAPLAYAANPITEPSLVLFGESFDRIIERAHQSICEDKISVFDQAQINSFIAGRSGKHDRMLMVKLAKSTFRAYKGIWKRLLCFVYRTSQPTQSIPLLHRLTTAQLFHLDRALHLAEELSSLSRLPRSDTPPAEGVAIQDYPSWNRPDASWPNVLQPSLSLLCRYVLTHILCI</sequence>
<dbReference type="HOGENOM" id="CLU_590701_0_0_1"/>
<dbReference type="EMBL" id="DS231646">
    <property type="protein sequence ID" value="EDU47300.1"/>
    <property type="molecule type" value="Genomic_DNA"/>
</dbReference>
<reference evidence="2" key="1">
    <citation type="journal article" date="2013" name="G3 (Bethesda)">
        <title>Comparative genomics of a plant-pathogenic fungus, Pyrenophora tritici-repentis, reveals transduplication and the impact of repeat elements on pathogenicity and population divergence.</title>
        <authorList>
            <person name="Manning V.A."/>
            <person name="Pandelova I."/>
            <person name="Dhillon B."/>
            <person name="Wilhelm L.J."/>
            <person name="Goodwin S.B."/>
            <person name="Berlin A.M."/>
            <person name="Figueroa M."/>
            <person name="Freitag M."/>
            <person name="Hane J.K."/>
            <person name="Henrissat B."/>
            <person name="Holman W.H."/>
            <person name="Kodira C.D."/>
            <person name="Martin J."/>
            <person name="Oliver R.P."/>
            <person name="Robbertse B."/>
            <person name="Schackwitz W."/>
            <person name="Schwartz D.C."/>
            <person name="Spatafora J.W."/>
            <person name="Turgeon B.G."/>
            <person name="Yandava C."/>
            <person name="Young S."/>
            <person name="Zhou S."/>
            <person name="Zeng Q."/>
            <person name="Grigoriev I.V."/>
            <person name="Ma L.-J."/>
            <person name="Ciuffetti L.M."/>
        </authorList>
    </citation>
    <scope>NUCLEOTIDE SEQUENCE [LARGE SCALE GENOMIC DNA]</scope>
    <source>
        <strain evidence="2">Pt-1C-BFP</strain>
    </source>
</reference>
<protein>
    <recommendedName>
        <fullName evidence="3">DUF3505 domain containing protein</fullName>
    </recommendedName>
</protein>
<evidence type="ECO:0008006" key="3">
    <source>
        <dbReference type="Google" id="ProtNLM"/>
    </source>
</evidence>
<dbReference type="Pfam" id="PF12013">
    <property type="entry name" value="OrsD"/>
    <property type="match status" value="2"/>
</dbReference>
<accession>B2WQ47</accession>
<dbReference type="AlphaFoldDB" id="B2WQ47"/>
<dbReference type="OrthoDB" id="3779166at2759"/>
<gene>
    <name evidence="1" type="ORF">PTRG_12107</name>
</gene>
<dbReference type="InterPro" id="IPR022698">
    <property type="entry name" value="OrsD"/>
</dbReference>
<dbReference type="STRING" id="426418.B2WQ47"/>
<dbReference type="InParanoid" id="B2WQ47"/>
<proteinExistence type="predicted"/>
<evidence type="ECO:0000313" key="2">
    <source>
        <dbReference type="Proteomes" id="UP000001471"/>
    </source>
</evidence>
<evidence type="ECO:0000313" key="1">
    <source>
        <dbReference type="EMBL" id="EDU47300.1"/>
    </source>
</evidence>
<name>B2WQ47_PYRTR</name>
<dbReference type="Proteomes" id="UP000001471">
    <property type="component" value="Unassembled WGS sequence"/>
</dbReference>
<organism evidence="1 2">
    <name type="scientific">Pyrenophora tritici-repentis (strain Pt-1C-BFP)</name>
    <name type="common">Wheat tan spot fungus</name>
    <name type="synonym">Drechslera tritici-repentis</name>
    <dbReference type="NCBI Taxonomy" id="426418"/>
    <lineage>
        <taxon>Eukaryota</taxon>
        <taxon>Fungi</taxon>
        <taxon>Dikarya</taxon>
        <taxon>Ascomycota</taxon>
        <taxon>Pezizomycotina</taxon>
        <taxon>Dothideomycetes</taxon>
        <taxon>Pleosporomycetidae</taxon>
        <taxon>Pleosporales</taxon>
        <taxon>Pleosporineae</taxon>
        <taxon>Pleosporaceae</taxon>
        <taxon>Pyrenophora</taxon>
    </lineage>
</organism>